<dbReference type="GO" id="GO:0009279">
    <property type="term" value="C:cell outer membrane"/>
    <property type="evidence" value="ECO:0007669"/>
    <property type="project" value="UniProtKB-SubCell"/>
</dbReference>
<accession>A0A411E826</accession>
<proteinExistence type="inferred from homology"/>
<dbReference type="AlphaFoldDB" id="A0A411E826"/>
<dbReference type="RefSeq" id="WP_129603209.1">
    <property type="nucleotide sequence ID" value="NZ_CP035544.1"/>
</dbReference>
<evidence type="ECO:0000313" key="9">
    <source>
        <dbReference type="EMBL" id="QBA63839.1"/>
    </source>
</evidence>
<name>A0A411E826_9FLAO</name>
<dbReference type="EMBL" id="CP035544">
    <property type="protein sequence ID" value="QBA63839.1"/>
    <property type="molecule type" value="Genomic_DNA"/>
</dbReference>
<feature type="chain" id="PRO_5019460107" evidence="6">
    <location>
        <begin position="20"/>
        <end position="561"/>
    </location>
</feature>
<keyword evidence="5" id="KW-0998">Cell outer membrane</keyword>
<dbReference type="KEGG" id="mur:EQY75_04390"/>
<dbReference type="InterPro" id="IPR012944">
    <property type="entry name" value="SusD_RagB_dom"/>
</dbReference>
<dbReference type="SUPFAM" id="SSF48452">
    <property type="entry name" value="TPR-like"/>
    <property type="match status" value="1"/>
</dbReference>
<evidence type="ECO:0000313" key="10">
    <source>
        <dbReference type="Proteomes" id="UP000290889"/>
    </source>
</evidence>
<dbReference type="OrthoDB" id="5694214at2"/>
<evidence type="ECO:0000256" key="5">
    <source>
        <dbReference type="ARBA" id="ARBA00023237"/>
    </source>
</evidence>
<evidence type="ECO:0000256" key="4">
    <source>
        <dbReference type="ARBA" id="ARBA00023136"/>
    </source>
</evidence>
<evidence type="ECO:0000259" key="7">
    <source>
        <dbReference type="Pfam" id="PF07980"/>
    </source>
</evidence>
<evidence type="ECO:0000256" key="6">
    <source>
        <dbReference type="SAM" id="SignalP"/>
    </source>
</evidence>
<evidence type="ECO:0000256" key="2">
    <source>
        <dbReference type="ARBA" id="ARBA00006275"/>
    </source>
</evidence>
<comment type="similarity">
    <text evidence="2">Belongs to the SusD family.</text>
</comment>
<dbReference type="Proteomes" id="UP000290889">
    <property type="component" value="Chromosome"/>
</dbReference>
<evidence type="ECO:0000259" key="8">
    <source>
        <dbReference type="Pfam" id="PF14322"/>
    </source>
</evidence>
<feature type="domain" description="SusD-like N-terminal" evidence="8">
    <location>
        <begin position="37"/>
        <end position="218"/>
    </location>
</feature>
<dbReference type="Pfam" id="PF14322">
    <property type="entry name" value="SusD-like_3"/>
    <property type="match status" value="1"/>
</dbReference>
<dbReference type="InterPro" id="IPR033985">
    <property type="entry name" value="SusD-like_N"/>
</dbReference>
<dbReference type="PROSITE" id="PS51257">
    <property type="entry name" value="PROKAR_LIPOPROTEIN"/>
    <property type="match status" value="1"/>
</dbReference>
<sequence length="561" mass="61574">MKKRIFYYLTLFAAIFACSDDFTDVPAIGALSDATLQNEQGVNLLLVGAYSVLDGIRNNQGGADWTVSGDNWWLDVISDDAHKGSTDGDQADLYLLEIYDWTSANPYLTVWDGRFAGVNRANAVINLINNIEEGDFSSQLAEARFLRGHFNFELQKMFGNVPYISEDNFANTDFNQANSGPIWDQIEADFQYAIDNLPTSQADVGRPTSWTAKSYMGKAHMFQSDYAAAATLFTDVINNGPYSLNPEFLANFSLAGENGSEAIFSIQFTTDGGQSFNGNRGGTLNFPNPGPFGSCCGFYQPTQDLVNAYQTDGTGLPLLDTFNTTDVTNDQELASSDPFTPHAGPLDPRLDYTVGRRGIDYNGYGPHVGQDWIRASDADISGPYLSKKNVYQAGEDANVGTGAWGQQHSGINYHIIRYADVLLMAAEAAVEAGDLPTALGYVNQVRNRAKNMSYVQNEAGTADAANYQIEPYVSFPDQDFARKAVRFERRLELAMEGHRLFDLRRWGVAESVINTYVQNEARTIPNFGQKAGTYMPNMDLLPIPINAIDLSGGALSQNPGF</sequence>
<comment type="subcellular location">
    <subcellularLocation>
        <location evidence="1">Cell outer membrane</location>
    </subcellularLocation>
</comment>
<feature type="domain" description="RagB/SusD" evidence="7">
    <location>
        <begin position="261"/>
        <end position="561"/>
    </location>
</feature>
<reference evidence="9 10" key="1">
    <citation type="submission" date="2019-01" db="EMBL/GenBank/DDBJ databases">
        <title>Muriicola soli sp. nov., isolated from soil.</title>
        <authorList>
            <person name="Kang H.J."/>
            <person name="Kim S.B."/>
        </authorList>
    </citation>
    <scope>NUCLEOTIDE SEQUENCE [LARGE SCALE GENOMIC DNA]</scope>
    <source>
        <strain evidence="9 10">MMS17-SY002</strain>
    </source>
</reference>
<protein>
    <submittedName>
        <fullName evidence="9">RagB/SusD family nutrient uptake outer membrane protein</fullName>
    </submittedName>
</protein>
<dbReference type="Pfam" id="PF07980">
    <property type="entry name" value="SusD_RagB"/>
    <property type="match status" value="1"/>
</dbReference>
<dbReference type="InterPro" id="IPR011990">
    <property type="entry name" value="TPR-like_helical_dom_sf"/>
</dbReference>
<feature type="signal peptide" evidence="6">
    <location>
        <begin position="1"/>
        <end position="19"/>
    </location>
</feature>
<dbReference type="Gene3D" id="1.25.40.390">
    <property type="match status" value="1"/>
</dbReference>
<keyword evidence="10" id="KW-1185">Reference proteome</keyword>
<organism evidence="9 10">
    <name type="scientific">Muriicola soli</name>
    <dbReference type="NCBI Taxonomy" id="2507538"/>
    <lineage>
        <taxon>Bacteria</taxon>
        <taxon>Pseudomonadati</taxon>
        <taxon>Bacteroidota</taxon>
        <taxon>Flavobacteriia</taxon>
        <taxon>Flavobacteriales</taxon>
        <taxon>Flavobacteriaceae</taxon>
        <taxon>Muriicola</taxon>
    </lineage>
</organism>
<evidence type="ECO:0000256" key="3">
    <source>
        <dbReference type="ARBA" id="ARBA00022729"/>
    </source>
</evidence>
<evidence type="ECO:0000256" key="1">
    <source>
        <dbReference type="ARBA" id="ARBA00004442"/>
    </source>
</evidence>
<keyword evidence="3 6" id="KW-0732">Signal</keyword>
<keyword evidence="4" id="KW-0472">Membrane</keyword>
<gene>
    <name evidence="9" type="ORF">EQY75_04390</name>
</gene>